<gene>
    <name evidence="2" type="ORF">NPIRD3C_1679</name>
</gene>
<feature type="transmembrane region" description="Helical" evidence="1">
    <location>
        <begin position="20"/>
        <end position="38"/>
    </location>
</feature>
<reference evidence="3" key="1">
    <citation type="submission" date="2015-02" db="EMBL/GenBank/DDBJ databases">
        <title>Characterization of two novel Thaumarchaeota isolated from the Northern Adriatic Sea.</title>
        <authorList>
            <person name="Bayer B."/>
            <person name="Vojvoda J."/>
            <person name="Offre P."/>
            <person name="Srivastava A."/>
            <person name="Elisabeth N."/>
            <person name="Garcia J.A.L."/>
            <person name="Schleper C."/>
            <person name="Herndl G.J."/>
        </authorList>
    </citation>
    <scope>NUCLEOTIDE SEQUENCE [LARGE SCALE GENOMIC DNA]</scope>
    <source>
        <strain evidence="3">D3C</strain>
    </source>
</reference>
<dbReference type="Proteomes" id="UP000032027">
    <property type="component" value="Chromosome"/>
</dbReference>
<reference evidence="2 3" key="2">
    <citation type="journal article" date="2016" name="ISME J.">
        <title>Physiological and genomic characterization of two novel marine thaumarchaeal strains indicates niche differentiation.</title>
        <authorList>
            <person name="Bayer B."/>
            <person name="Vojvoda J."/>
            <person name="Offre P."/>
            <person name="Alves R.J."/>
            <person name="Elisabeth N.H."/>
            <person name="Garcia J.A."/>
            <person name="Volland J.M."/>
            <person name="Srivastava A."/>
            <person name="Schleper C."/>
            <person name="Herndl G.J."/>
        </authorList>
    </citation>
    <scope>NUCLEOTIDE SEQUENCE [LARGE SCALE GENOMIC DNA]</scope>
    <source>
        <strain evidence="2 3">D3C</strain>
    </source>
</reference>
<organism evidence="2 3">
    <name type="scientific">Nitrosopumilus piranensis</name>
    <dbReference type="NCBI Taxonomy" id="1582439"/>
    <lineage>
        <taxon>Archaea</taxon>
        <taxon>Nitrososphaerota</taxon>
        <taxon>Nitrososphaeria</taxon>
        <taxon>Nitrosopumilales</taxon>
        <taxon>Nitrosopumilaceae</taxon>
        <taxon>Nitrosopumilus</taxon>
    </lineage>
</organism>
<dbReference type="Gene3D" id="3.40.50.10900">
    <property type="entry name" value="PAC-like subunit"/>
    <property type="match status" value="1"/>
</dbReference>
<dbReference type="PANTHER" id="PTHR35610">
    <property type="entry name" value="3-ISOPROPYLMALATE DEHYDRATASE-RELATED"/>
    <property type="match status" value="1"/>
</dbReference>
<evidence type="ECO:0000313" key="2">
    <source>
        <dbReference type="EMBL" id="AJM92891.1"/>
    </source>
</evidence>
<dbReference type="SUPFAM" id="SSF159659">
    <property type="entry name" value="Cgl1923-like"/>
    <property type="match status" value="1"/>
</dbReference>
<dbReference type="InterPro" id="IPR019151">
    <property type="entry name" value="Proteasome_assmbl_chaperone_2"/>
</dbReference>
<dbReference type="GeneID" id="41600783"/>
<dbReference type="KEGG" id="nid:NPIRD3C_1679"/>
<name>A0A0C5BX54_9ARCH</name>
<evidence type="ECO:0000313" key="3">
    <source>
        <dbReference type="Proteomes" id="UP000032027"/>
    </source>
</evidence>
<keyword evidence="1" id="KW-0812">Transmembrane</keyword>
<dbReference type="InterPro" id="IPR038389">
    <property type="entry name" value="PSMG2_sf"/>
</dbReference>
<dbReference type="HOGENOM" id="CLU_075000_0_0_2"/>
<accession>A0A0C5BX54</accession>
<dbReference type="PATRIC" id="fig|1582439.9.peg.1730"/>
<dbReference type="RefSeq" id="WP_148703658.1">
    <property type="nucleotide sequence ID" value="NZ_CP010868.1"/>
</dbReference>
<dbReference type="EMBL" id="CP010868">
    <property type="protein sequence ID" value="AJM92891.1"/>
    <property type="molecule type" value="Genomic_DNA"/>
</dbReference>
<dbReference type="OrthoDB" id="31247at2157"/>
<protein>
    <recommendedName>
        <fullName evidence="4">3-isopropylmalate dehydratase</fullName>
    </recommendedName>
</protein>
<keyword evidence="1" id="KW-1133">Transmembrane helix</keyword>
<dbReference type="AlphaFoldDB" id="A0A0C5BX54"/>
<keyword evidence="1" id="KW-0472">Membrane</keyword>
<dbReference type="STRING" id="1582439.NPIRD3C_1679"/>
<reference evidence="2 3" key="3">
    <citation type="journal article" date="2019" name="Int. J. Syst. Evol. Microbiol.">
        <title>Nitrosopumilus adriaticus sp. nov. and Nitrosopumilus piranensis sp. nov., two ammonia-oxidizing archaea from the Adriatic Sea and members of the class Nitrososphaeria.</title>
        <authorList>
            <person name="Bayer B."/>
            <person name="Vojvoda J."/>
            <person name="Reinthaler T."/>
            <person name="Reyes C."/>
            <person name="Pinto M."/>
            <person name="Herndl G.J."/>
        </authorList>
    </citation>
    <scope>NUCLEOTIDE SEQUENCE [LARGE SCALE GENOMIC DNA]</scope>
    <source>
        <strain evidence="2 3">D3C</strain>
    </source>
</reference>
<dbReference type="PANTHER" id="PTHR35610:SF7">
    <property type="entry name" value="3-ISOPROPYLMALATE DEHYDRATASE"/>
    <property type="match status" value="1"/>
</dbReference>
<proteinExistence type="predicted"/>
<evidence type="ECO:0008006" key="4">
    <source>
        <dbReference type="Google" id="ProtNLM"/>
    </source>
</evidence>
<sequence>MTKEFPEAEVFETKKIELKSPVIFAGFVGAGLVGPVAINHIIEKLKMEEIGVMRSKYLPPSTVFMRGRLRHPFRFYSNKEGTVCAIICEITLRMEGLYSLVSSILDWAAEKGSKEIVILDGVAGVEHDDKAYCAAEEDLVRTMADKDISMIPQGFITGIPGGILNECLVREIQGITLLAKANKIAPDSEAAATLIEALNRFYDMNIDTKDLQEEKDRIHSEFSELSQKYVEHREETSGMYM</sequence>
<evidence type="ECO:0000256" key="1">
    <source>
        <dbReference type="SAM" id="Phobius"/>
    </source>
</evidence>
<keyword evidence="3" id="KW-1185">Reference proteome</keyword>
<dbReference type="Pfam" id="PF09754">
    <property type="entry name" value="PAC2"/>
    <property type="match status" value="1"/>
</dbReference>